<evidence type="ECO:0000256" key="1">
    <source>
        <dbReference type="ARBA" id="ARBA00010871"/>
    </source>
</evidence>
<keyword evidence="2" id="KW-0436">Ligase</keyword>
<proteinExistence type="inferred from homology"/>
<dbReference type="PANTHER" id="PTHR23132">
    <property type="entry name" value="D-ALANINE--D-ALANINE LIGASE"/>
    <property type="match status" value="1"/>
</dbReference>
<dbReference type="SUPFAM" id="SSF56059">
    <property type="entry name" value="Glutathione synthetase ATP-binding domain-like"/>
    <property type="match status" value="1"/>
</dbReference>
<dbReference type="PROSITE" id="PS50975">
    <property type="entry name" value="ATP_GRASP"/>
    <property type="match status" value="1"/>
</dbReference>
<evidence type="ECO:0000256" key="3">
    <source>
        <dbReference type="PROSITE-ProRule" id="PRU00409"/>
    </source>
</evidence>
<keyword evidence="3" id="KW-0067">ATP-binding</keyword>
<keyword evidence="7" id="KW-1185">Reference proteome</keyword>
<feature type="region of interest" description="Disordered" evidence="4">
    <location>
        <begin position="258"/>
        <end position="281"/>
    </location>
</feature>
<dbReference type="InterPro" id="IPR011761">
    <property type="entry name" value="ATP-grasp"/>
</dbReference>
<dbReference type="EMBL" id="CAJNIZ010027635">
    <property type="protein sequence ID" value="CAE7501569.1"/>
    <property type="molecule type" value="Genomic_DNA"/>
</dbReference>
<organism evidence="6 7">
    <name type="scientific">Symbiodinium pilosum</name>
    <name type="common">Dinoflagellate</name>
    <dbReference type="NCBI Taxonomy" id="2952"/>
    <lineage>
        <taxon>Eukaryota</taxon>
        <taxon>Sar</taxon>
        <taxon>Alveolata</taxon>
        <taxon>Dinophyceae</taxon>
        <taxon>Suessiales</taxon>
        <taxon>Symbiodiniaceae</taxon>
        <taxon>Symbiodinium</taxon>
    </lineage>
</organism>
<comment type="similarity">
    <text evidence="1">Belongs to the D-alanine--D-alanine ligase family.</text>
</comment>
<dbReference type="Gene3D" id="3.30.1490.20">
    <property type="entry name" value="ATP-grasp fold, A domain"/>
    <property type="match status" value="1"/>
</dbReference>
<reference evidence="6" key="1">
    <citation type="submission" date="2021-02" db="EMBL/GenBank/DDBJ databases">
        <authorList>
            <person name="Dougan E. K."/>
            <person name="Rhodes N."/>
            <person name="Thang M."/>
            <person name="Chan C."/>
        </authorList>
    </citation>
    <scope>NUCLEOTIDE SEQUENCE</scope>
</reference>
<dbReference type="GO" id="GO:0005524">
    <property type="term" value="F:ATP binding"/>
    <property type="evidence" value="ECO:0007669"/>
    <property type="project" value="UniProtKB-UniRule"/>
</dbReference>
<dbReference type="InterPro" id="IPR011095">
    <property type="entry name" value="Dala_Dala_lig_C"/>
</dbReference>
<evidence type="ECO:0000313" key="7">
    <source>
        <dbReference type="Proteomes" id="UP000649617"/>
    </source>
</evidence>
<evidence type="ECO:0000313" key="6">
    <source>
        <dbReference type="EMBL" id="CAE7501569.1"/>
    </source>
</evidence>
<dbReference type="OrthoDB" id="447568at2759"/>
<dbReference type="AlphaFoldDB" id="A0A812T1I5"/>
<name>A0A812T1I5_SYMPI</name>
<feature type="domain" description="ATP-grasp" evidence="5">
    <location>
        <begin position="39"/>
        <end position="249"/>
    </location>
</feature>
<comment type="caution">
    <text evidence="6">The sequence shown here is derived from an EMBL/GenBank/DDBJ whole genome shotgun (WGS) entry which is preliminary data.</text>
</comment>
<accession>A0A812T1I5</accession>
<evidence type="ECO:0000256" key="2">
    <source>
        <dbReference type="ARBA" id="ARBA00022598"/>
    </source>
</evidence>
<dbReference type="GO" id="GO:0046872">
    <property type="term" value="F:metal ion binding"/>
    <property type="evidence" value="ECO:0007669"/>
    <property type="project" value="InterPro"/>
</dbReference>
<protein>
    <submittedName>
        <fullName evidence="6">Ddl protein</fullName>
    </submittedName>
</protein>
<evidence type="ECO:0000259" key="5">
    <source>
        <dbReference type="PROSITE" id="PS50975"/>
    </source>
</evidence>
<dbReference type="Proteomes" id="UP000649617">
    <property type="component" value="Unassembled WGS sequence"/>
</dbReference>
<dbReference type="PANTHER" id="PTHR23132:SF23">
    <property type="entry name" value="D-ALANINE--D-ALANINE LIGASE B"/>
    <property type="match status" value="1"/>
</dbReference>
<dbReference type="Pfam" id="PF07478">
    <property type="entry name" value="Dala_Dala_lig_C"/>
    <property type="match status" value="1"/>
</dbReference>
<keyword evidence="3" id="KW-0547">Nucleotide-binding</keyword>
<evidence type="ECO:0000256" key="4">
    <source>
        <dbReference type="SAM" id="MobiDB-lite"/>
    </source>
</evidence>
<dbReference type="GO" id="GO:0008716">
    <property type="term" value="F:D-alanine-D-alanine ligase activity"/>
    <property type="evidence" value="ECO:0007669"/>
    <property type="project" value="InterPro"/>
</dbReference>
<gene>
    <name evidence="6" type="primary">ddl</name>
    <name evidence="6" type="ORF">SPIL2461_LOCUS12982</name>
</gene>
<dbReference type="InterPro" id="IPR013815">
    <property type="entry name" value="ATP_grasp_subdomain_1"/>
</dbReference>
<dbReference type="Gene3D" id="3.30.470.20">
    <property type="entry name" value="ATP-grasp fold, B domain"/>
    <property type="match status" value="1"/>
</dbReference>
<sequence>MFCVEGMTRYRSLVDLLQIPMLGNHEYTIWLATDKAITKQLLAANGVSVPKGELLEKGIHERPCNIKVPLVVKPCNEDNSRGITLVKREEDLAAAIDYAFSFDPRVVVDEYIAGREVRAACIEEEDGSLTVLPKLEYFLKDIRTAAHKLQTDSSGKLSTNAIVAAKKDGDRQCPADLSPLLHQRIDAMITKAHRVLNCRHYSLYDLRIDSNEQPYILEAAFFCSFSPLSVIPSMANASGREDLKHPKLFHSFLERAAKEKKQVDEDEEVEEEKLGGYTPASAVAAEIEAFKRDSSEEKSTSEGSD</sequence>